<feature type="transmembrane region" description="Helical" evidence="5">
    <location>
        <begin position="76"/>
        <end position="98"/>
    </location>
</feature>
<gene>
    <name evidence="7" type="ORF">QWU01_21885</name>
</gene>
<protein>
    <submittedName>
        <fullName evidence="7">MFS transporter</fullName>
    </submittedName>
</protein>
<keyword evidence="1" id="KW-1003">Cell membrane</keyword>
<feature type="transmembrane region" description="Helical" evidence="5">
    <location>
        <begin position="378"/>
        <end position="397"/>
    </location>
</feature>
<evidence type="ECO:0000313" key="7">
    <source>
        <dbReference type="EMBL" id="MDW3779458.1"/>
    </source>
</evidence>
<evidence type="ECO:0000259" key="6">
    <source>
        <dbReference type="PROSITE" id="PS50850"/>
    </source>
</evidence>
<keyword evidence="4 5" id="KW-0472">Membrane</keyword>
<evidence type="ECO:0000256" key="5">
    <source>
        <dbReference type="SAM" id="Phobius"/>
    </source>
</evidence>
<reference evidence="7" key="1">
    <citation type="journal article" date="2023" name="J Glob Antimicrob Resist">
        <title>Emergence of NDM-1 and KPC-3 carbapenemases in Kluyvera cryocrescens: Investigating genetic heterogeneity and acquisition routes of blaNDM-1 in Enterobacterales species in Portugal.</title>
        <authorList>
            <person name="Loiodice M."/>
            <person name="Ribeiro M."/>
            <person name="Peixe L."/>
            <person name="Novais A."/>
        </authorList>
    </citation>
    <scope>NUCLEOTIDE SEQUENCE</scope>
    <source>
        <strain evidence="7">K629</strain>
    </source>
</reference>
<dbReference type="InterPro" id="IPR020846">
    <property type="entry name" value="MFS_dom"/>
</dbReference>
<evidence type="ECO:0000256" key="1">
    <source>
        <dbReference type="ARBA" id="ARBA00022475"/>
    </source>
</evidence>
<dbReference type="GeneID" id="99776451"/>
<dbReference type="GO" id="GO:0022857">
    <property type="term" value="F:transmembrane transporter activity"/>
    <property type="evidence" value="ECO:0007669"/>
    <property type="project" value="InterPro"/>
</dbReference>
<keyword evidence="3 5" id="KW-1133">Transmembrane helix</keyword>
<feature type="transmembrane region" description="Helical" evidence="5">
    <location>
        <begin position="343"/>
        <end position="366"/>
    </location>
</feature>
<proteinExistence type="predicted"/>
<dbReference type="Pfam" id="PF07690">
    <property type="entry name" value="MFS_1"/>
    <property type="match status" value="1"/>
</dbReference>
<feature type="domain" description="Major facilitator superfamily (MFS) profile" evidence="6">
    <location>
        <begin position="11"/>
        <end position="402"/>
    </location>
</feature>
<accession>A0AAW9CD98</accession>
<feature type="transmembrane region" description="Helical" evidence="5">
    <location>
        <begin position="221"/>
        <end position="239"/>
    </location>
</feature>
<evidence type="ECO:0000313" key="8">
    <source>
        <dbReference type="Proteomes" id="UP001276300"/>
    </source>
</evidence>
<dbReference type="InterPro" id="IPR036259">
    <property type="entry name" value="MFS_trans_sf"/>
</dbReference>
<feature type="transmembrane region" description="Helical" evidence="5">
    <location>
        <begin position="287"/>
        <end position="306"/>
    </location>
</feature>
<dbReference type="RefSeq" id="WP_061280158.1">
    <property type="nucleotide sequence ID" value="NZ_DAMAZS010000017.1"/>
</dbReference>
<feature type="transmembrane region" description="Helical" evidence="5">
    <location>
        <begin position="312"/>
        <end position="336"/>
    </location>
</feature>
<dbReference type="AlphaFoldDB" id="A0AAW9CD98"/>
<dbReference type="EMBL" id="JAUEQX010000021">
    <property type="protein sequence ID" value="MDW3779458.1"/>
    <property type="molecule type" value="Genomic_DNA"/>
</dbReference>
<evidence type="ECO:0000256" key="4">
    <source>
        <dbReference type="ARBA" id="ARBA00023136"/>
    </source>
</evidence>
<dbReference type="PROSITE" id="PS50850">
    <property type="entry name" value="MFS"/>
    <property type="match status" value="1"/>
</dbReference>
<name>A0AAW9CD98_KLUCR</name>
<feature type="transmembrane region" description="Helical" evidence="5">
    <location>
        <begin position="110"/>
        <end position="130"/>
    </location>
</feature>
<dbReference type="InterPro" id="IPR050327">
    <property type="entry name" value="Proton-linked_MCT"/>
</dbReference>
<comment type="caution">
    <text evidence="7">The sequence shown here is derived from an EMBL/GenBank/DDBJ whole genome shotgun (WGS) entry which is preliminary data.</text>
</comment>
<evidence type="ECO:0000256" key="2">
    <source>
        <dbReference type="ARBA" id="ARBA00022692"/>
    </source>
</evidence>
<feature type="transmembrane region" description="Helical" evidence="5">
    <location>
        <begin position="12"/>
        <end position="32"/>
    </location>
</feature>
<organism evidence="7 8">
    <name type="scientific">Kluyvera cryocrescens</name>
    <name type="common">Kluyvera citrophila</name>
    <dbReference type="NCBI Taxonomy" id="580"/>
    <lineage>
        <taxon>Bacteria</taxon>
        <taxon>Pseudomonadati</taxon>
        <taxon>Pseudomonadota</taxon>
        <taxon>Gammaproteobacteria</taxon>
        <taxon>Enterobacterales</taxon>
        <taxon>Enterobacteriaceae</taxon>
        <taxon>Kluyvera</taxon>
    </lineage>
</organism>
<sequence>MSTSSPSSSTLWIPITLASVILMITMGIRQTVGLFVHPIVMETTMSIAEISMALAIGQLMWGAFQPLFGAWADKRGAFSVLVLGAVMIALGQLGTLWAASFLPLTLAQGLLSPAGAAAGSFSVLIGVVASRLPTDKGSMASGLINAGGSVGQFIFAPLVQLIISLRGMASGLGFLAVAALATIFPSWLLCRGDKRLAHAPAEQAAADSGLKQQIALAFRNPSYLLLHAGFLTCGFHVAFLTTHLPSEAALCGHDASVPAISLSLIGLCNIAGSIAAGFLGKHYPMKYILAVLYASRAVMIALFLLSSKSETAFYVFACAIGFTWLATVPPTAGIIGKLFGTRYLATLFGFTLFTHQIGAFFGAWLGGVAMQYEGSLTWVWYADIALALLAALVNLPIKEKSVAVRLREMA</sequence>
<dbReference type="CDD" id="cd17355">
    <property type="entry name" value="MFS_YcxA_like"/>
    <property type="match status" value="1"/>
</dbReference>
<dbReference type="SUPFAM" id="SSF103473">
    <property type="entry name" value="MFS general substrate transporter"/>
    <property type="match status" value="1"/>
</dbReference>
<keyword evidence="2 5" id="KW-0812">Transmembrane</keyword>
<feature type="transmembrane region" description="Helical" evidence="5">
    <location>
        <begin position="142"/>
        <end position="163"/>
    </location>
</feature>
<dbReference type="PANTHER" id="PTHR11360">
    <property type="entry name" value="MONOCARBOXYLATE TRANSPORTER"/>
    <property type="match status" value="1"/>
</dbReference>
<dbReference type="Gene3D" id="1.20.1250.20">
    <property type="entry name" value="MFS general substrate transporter like domains"/>
    <property type="match status" value="1"/>
</dbReference>
<dbReference type="PANTHER" id="PTHR11360:SF284">
    <property type="entry name" value="EG:103B4.3 PROTEIN-RELATED"/>
    <property type="match status" value="1"/>
</dbReference>
<feature type="transmembrane region" description="Helical" evidence="5">
    <location>
        <begin position="259"/>
        <end position="280"/>
    </location>
</feature>
<dbReference type="InterPro" id="IPR011701">
    <property type="entry name" value="MFS"/>
</dbReference>
<dbReference type="Proteomes" id="UP001276300">
    <property type="component" value="Unassembled WGS sequence"/>
</dbReference>
<feature type="transmembrane region" description="Helical" evidence="5">
    <location>
        <begin position="44"/>
        <end position="64"/>
    </location>
</feature>
<evidence type="ECO:0000256" key="3">
    <source>
        <dbReference type="ARBA" id="ARBA00022989"/>
    </source>
</evidence>
<feature type="transmembrane region" description="Helical" evidence="5">
    <location>
        <begin position="169"/>
        <end position="190"/>
    </location>
</feature>